<dbReference type="EMBL" id="VTEV01000001">
    <property type="protein sequence ID" value="TYS71046.1"/>
    <property type="molecule type" value="Genomic_DNA"/>
</dbReference>
<protein>
    <submittedName>
        <fullName evidence="7">Site-specific integrase</fullName>
    </submittedName>
</protein>
<dbReference type="InterPro" id="IPR044068">
    <property type="entry name" value="CB"/>
</dbReference>
<dbReference type="AlphaFoldDB" id="A0A5D4T9W1"/>
<evidence type="ECO:0000259" key="6">
    <source>
        <dbReference type="PROSITE" id="PS51900"/>
    </source>
</evidence>
<proteinExistence type="inferred from homology"/>
<dbReference type="GO" id="GO:0006310">
    <property type="term" value="P:DNA recombination"/>
    <property type="evidence" value="ECO:0007669"/>
    <property type="project" value="UniProtKB-KW"/>
</dbReference>
<dbReference type="InterPro" id="IPR002104">
    <property type="entry name" value="Integrase_catalytic"/>
</dbReference>
<organism evidence="7 8">
    <name type="scientific">Sutcliffiella horikoshii</name>
    <dbReference type="NCBI Taxonomy" id="79883"/>
    <lineage>
        <taxon>Bacteria</taxon>
        <taxon>Bacillati</taxon>
        <taxon>Bacillota</taxon>
        <taxon>Bacilli</taxon>
        <taxon>Bacillales</taxon>
        <taxon>Bacillaceae</taxon>
        <taxon>Sutcliffiella</taxon>
    </lineage>
</organism>
<evidence type="ECO:0000259" key="5">
    <source>
        <dbReference type="PROSITE" id="PS51898"/>
    </source>
</evidence>
<evidence type="ECO:0000313" key="7">
    <source>
        <dbReference type="EMBL" id="TYS71046.1"/>
    </source>
</evidence>
<comment type="similarity">
    <text evidence="1">Belongs to the 'phage' integrase family.</text>
</comment>
<dbReference type="RefSeq" id="WP_148986944.1">
    <property type="nucleotide sequence ID" value="NZ_VTEV01000001.1"/>
</dbReference>
<feature type="domain" description="Tyr recombinase" evidence="5">
    <location>
        <begin position="252"/>
        <end position="432"/>
    </location>
</feature>
<dbReference type="CDD" id="cd00397">
    <property type="entry name" value="DNA_BRE_C"/>
    <property type="match status" value="1"/>
</dbReference>
<dbReference type="GO" id="GO:0003677">
    <property type="term" value="F:DNA binding"/>
    <property type="evidence" value="ECO:0007669"/>
    <property type="project" value="UniProtKB-UniRule"/>
</dbReference>
<dbReference type="GO" id="GO:0015074">
    <property type="term" value="P:DNA integration"/>
    <property type="evidence" value="ECO:0007669"/>
    <property type="project" value="InterPro"/>
</dbReference>
<dbReference type="Pfam" id="PF00589">
    <property type="entry name" value="Phage_integrase"/>
    <property type="match status" value="1"/>
</dbReference>
<keyword evidence="2 4" id="KW-0238">DNA-binding</keyword>
<dbReference type="PANTHER" id="PTHR30349">
    <property type="entry name" value="PHAGE INTEGRASE-RELATED"/>
    <property type="match status" value="1"/>
</dbReference>
<dbReference type="Proteomes" id="UP000322524">
    <property type="component" value="Unassembled WGS sequence"/>
</dbReference>
<gene>
    <name evidence="7" type="ORF">FZC76_03905</name>
</gene>
<dbReference type="InterPro" id="IPR050090">
    <property type="entry name" value="Tyrosine_recombinase_XerCD"/>
</dbReference>
<evidence type="ECO:0000256" key="2">
    <source>
        <dbReference type="ARBA" id="ARBA00023125"/>
    </source>
</evidence>
<dbReference type="OrthoDB" id="2607117at2"/>
<feature type="domain" description="Core-binding (CB)" evidence="6">
    <location>
        <begin position="137"/>
        <end position="231"/>
    </location>
</feature>
<dbReference type="InterPro" id="IPR010998">
    <property type="entry name" value="Integrase_recombinase_N"/>
</dbReference>
<evidence type="ECO:0000256" key="3">
    <source>
        <dbReference type="ARBA" id="ARBA00023172"/>
    </source>
</evidence>
<name>A0A5D4T9W1_9BACI</name>
<dbReference type="SUPFAM" id="SSF56349">
    <property type="entry name" value="DNA breaking-rejoining enzymes"/>
    <property type="match status" value="1"/>
</dbReference>
<sequence>MEPNISKVKTGEISDFIALIENYLMFLNVKKEKGKKMRFNILMEFFLFHGKEIRDLTPSDGQIYLDYLNRVHVFQGLSKIALRNKQVLINNFLIYIFPDQLGKVEPILKGIGIKKKEKSLNNKNQIIIRKEEVLPQKQIPKIVSEFLKFLESIDSGTMSTSKKTILMFHRFLESRGIDINQFFDEEKAKLLIQEVRSYEKMLSERIQKEEISKATATVYLRTIQLFFRFLYSRNIVQQKYSIPLHLRGRGNQANEYVSKEEMIEMMNAICKYSKHVTRDLAIFLIIVDTGCRPIEVSNLKTTDINLTEKTMFFSCKKTNKRKLKISYKVMGVIKDYLDIRNEYQPKNDSLFLNSSSGAITSGFINLLFYRVNIKAFGKQLHSPKAFRHTYITNALDEYTIRRVSKVIGHKDWRSTYYYHQKSNKRLLKNTLDKSPLKKKGI</sequence>
<accession>A0A5D4T9W1</accession>
<dbReference type="PANTHER" id="PTHR30349:SF41">
    <property type="entry name" value="INTEGRASE_RECOMBINASE PROTEIN MJ0367-RELATED"/>
    <property type="match status" value="1"/>
</dbReference>
<comment type="caution">
    <text evidence="7">The sequence shown here is derived from an EMBL/GenBank/DDBJ whole genome shotgun (WGS) entry which is preliminary data.</text>
</comment>
<dbReference type="Gene3D" id="1.10.443.10">
    <property type="entry name" value="Intergrase catalytic core"/>
    <property type="match status" value="1"/>
</dbReference>
<dbReference type="Gene3D" id="1.10.150.130">
    <property type="match status" value="1"/>
</dbReference>
<dbReference type="InterPro" id="IPR013762">
    <property type="entry name" value="Integrase-like_cat_sf"/>
</dbReference>
<dbReference type="InterPro" id="IPR011010">
    <property type="entry name" value="DNA_brk_join_enz"/>
</dbReference>
<evidence type="ECO:0000256" key="4">
    <source>
        <dbReference type="PROSITE-ProRule" id="PRU01248"/>
    </source>
</evidence>
<dbReference type="PROSITE" id="PS51898">
    <property type="entry name" value="TYR_RECOMBINASE"/>
    <property type="match status" value="1"/>
</dbReference>
<evidence type="ECO:0000256" key="1">
    <source>
        <dbReference type="ARBA" id="ARBA00008857"/>
    </source>
</evidence>
<reference evidence="7 8" key="1">
    <citation type="submission" date="2019-08" db="EMBL/GenBank/DDBJ databases">
        <title>Bacillus genomes from the desert of Cuatro Cienegas, Coahuila.</title>
        <authorList>
            <person name="Olmedo-Alvarez G."/>
        </authorList>
    </citation>
    <scope>NUCLEOTIDE SEQUENCE [LARGE SCALE GENOMIC DNA]</scope>
    <source>
        <strain evidence="7 8">CH28_1T</strain>
    </source>
</reference>
<dbReference type="PROSITE" id="PS51900">
    <property type="entry name" value="CB"/>
    <property type="match status" value="1"/>
</dbReference>
<keyword evidence="3" id="KW-0233">DNA recombination</keyword>
<evidence type="ECO:0000313" key="8">
    <source>
        <dbReference type="Proteomes" id="UP000322524"/>
    </source>
</evidence>